<dbReference type="PANTHER" id="PTHR37299">
    <property type="entry name" value="TRANSCRIPTIONAL REGULATOR-RELATED"/>
    <property type="match status" value="1"/>
</dbReference>
<dbReference type="SMART" id="SM00448">
    <property type="entry name" value="REC"/>
    <property type="match status" value="1"/>
</dbReference>
<dbReference type="InterPro" id="IPR046947">
    <property type="entry name" value="LytR-like"/>
</dbReference>
<dbReference type="OrthoDB" id="1646880at2"/>
<feature type="domain" description="HTH LytTR-type" evidence="3">
    <location>
        <begin position="131"/>
        <end position="229"/>
    </location>
</feature>
<dbReference type="Pfam" id="PF00072">
    <property type="entry name" value="Response_reg"/>
    <property type="match status" value="1"/>
</dbReference>
<dbReference type="InterPro" id="IPR001789">
    <property type="entry name" value="Sig_transdc_resp-reg_receiver"/>
</dbReference>
<evidence type="ECO:0000313" key="4">
    <source>
        <dbReference type="EMBL" id="SEP79241.1"/>
    </source>
</evidence>
<evidence type="ECO:0000256" key="1">
    <source>
        <dbReference type="PROSITE-ProRule" id="PRU00169"/>
    </source>
</evidence>
<feature type="modified residue" description="4-aspartylphosphate" evidence="1">
    <location>
        <position position="53"/>
    </location>
</feature>
<sequence length="230" mass="26559">MKCIIIEDEVMARKSLEHLCAKVDTFEMVGVFEDANQAVETVDKGDIDLMFLDIELPGMSGIEFLEQLPYLPQVVFTTSNTDYAFEAYQYDVTDFLKKPITLQRFLKAVEKIELREKELKAIAYASATHEIYIKSDGRFIRLPFENILYFENTGDYVKVVTNKETHVIHGSLKSIDHRIKNPRFLKIHRSYIVNMDKIKDIEDNTLVVGSKVIPISRAHKPILMRSINLL</sequence>
<gene>
    <name evidence="4" type="ORF">SAMN05444359_102198</name>
</gene>
<proteinExistence type="predicted"/>
<dbReference type="Proteomes" id="UP000199021">
    <property type="component" value="Unassembled WGS sequence"/>
</dbReference>
<evidence type="ECO:0000259" key="3">
    <source>
        <dbReference type="PROSITE" id="PS50930"/>
    </source>
</evidence>
<dbReference type="InParanoid" id="A0A1H9ART7"/>
<dbReference type="InterPro" id="IPR011006">
    <property type="entry name" value="CheY-like_superfamily"/>
</dbReference>
<dbReference type="AlphaFoldDB" id="A0A1H9ART7"/>
<organism evidence="4 5">
    <name type="scientific">Neolewinella agarilytica</name>
    <dbReference type="NCBI Taxonomy" id="478744"/>
    <lineage>
        <taxon>Bacteria</taxon>
        <taxon>Pseudomonadati</taxon>
        <taxon>Bacteroidota</taxon>
        <taxon>Saprospiria</taxon>
        <taxon>Saprospirales</taxon>
        <taxon>Lewinellaceae</taxon>
        <taxon>Neolewinella</taxon>
    </lineage>
</organism>
<name>A0A1H9ART7_9BACT</name>
<feature type="domain" description="Response regulatory" evidence="2">
    <location>
        <begin position="2"/>
        <end position="113"/>
    </location>
</feature>
<dbReference type="SUPFAM" id="SSF52172">
    <property type="entry name" value="CheY-like"/>
    <property type="match status" value="1"/>
</dbReference>
<evidence type="ECO:0000259" key="2">
    <source>
        <dbReference type="PROSITE" id="PS50110"/>
    </source>
</evidence>
<dbReference type="InterPro" id="IPR007492">
    <property type="entry name" value="LytTR_DNA-bd_dom"/>
</dbReference>
<accession>A0A1H9ART7</accession>
<reference evidence="5" key="1">
    <citation type="submission" date="2016-10" db="EMBL/GenBank/DDBJ databases">
        <authorList>
            <person name="Varghese N."/>
            <person name="Submissions S."/>
        </authorList>
    </citation>
    <scope>NUCLEOTIDE SEQUENCE [LARGE SCALE GENOMIC DNA]</scope>
    <source>
        <strain evidence="5">DSM 24740</strain>
    </source>
</reference>
<dbReference type="GO" id="GO:0003677">
    <property type="term" value="F:DNA binding"/>
    <property type="evidence" value="ECO:0007669"/>
    <property type="project" value="InterPro"/>
</dbReference>
<dbReference type="PROSITE" id="PS50110">
    <property type="entry name" value="RESPONSE_REGULATORY"/>
    <property type="match status" value="1"/>
</dbReference>
<dbReference type="STRING" id="478744.SAMN05444359_102198"/>
<dbReference type="GO" id="GO:0000156">
    <property type="term" value="F:phosphorelay response regulator activity"/>
    <property type="evidence" value="ECO:0007669"/>
    <property type="project" value="InterPro"/>
</dbReference>
<dbReference type="PROSITE" id="PS50930">
    <property type="entry name" value="HTH_LYTTR"/>
    <property type="match status" value="1"/>
</dbReference>
<dbReference type="Pfam" id="PF04397">
    <property type="entry name" value="LytTR"/>
    <property type="match status" value="1"/>
</dbReference>
<dbReference type="RefSeq" id="WP_090165377.1">
    <property type="nucleotide sequence ID" value="NZ_FOFB01000002.1"/>
</dbReference>
<evidence type="ECO:0000313" key="5">
    <source>
        <dbReference type="Proteomes" id="UP000199021"/>
    </source>
</evidence>
<dbReference type="PANTHER" id="PTHR37299:SF1">
    <property type="entry name" value="STAGE 0 SPORULATION PROTEIN A HOMOLOG"/>
    <property type="match status" value="1"/>
</dbReference>
<dbReference type="Gene3D" id="3.40.50.2300">
    <property type="match status" value="1"/>
</dbReference>
<protein>
    <submittedName>
        <fullName evidence="4">Two component transcriptional regulator, LytTR family</fullName>
    </submittedName>
</protein>
<dbReference type="EMBL" id="FOFB01000002">
    <property type="protein sequence ID" value="SEP79241.1"/>
    <property type="molecule type" value="Genomic_DNA"/>
</dbReference>
<dbReference type="Gene3D" id="2.40.50.1020">
    <property type="entry name" value="LytTr DNA-binding domain"/>
    <property type="match status" value="1"/>
</dbReference>
<dbReference type="SMART" id="SM00850">
    <property type="entry name" value="LytTR"/>
    <property type="match status" value="1"/>
</dbReference>
<keyword evidence="5" id="KW-1185">Reference proteome</keyword>
<keyword evidence="1" id="KW-0597">Phosphoprotein</keyword>